<dbReference type="InterPro" id="IPR027417">
    <property type="entry name" value="P-loop_NTPase"/>
</dbReference>
<dbReference type="InterPro" id="IPR003593">
    <property type="entry name" value="AAA+_ATPase"/>
</dbReference>
<dbReference type="Proteomes" id="UP000295711">
    <property type="component" value="Unassembled WGS sequence"/>
</dbReference>
<evidence type="ECO:0000256" key="1">
    <source>
        <dbReference type="ARBA" id="ARBA00004202"/>
    </source>
</evidence>
<gene>
    <name evidence="10" type="ORF">EV212_104108</name>
</gene>
<feature type="domain" description="ABC transporter" evidence="9">
    <location>
        <begin position="9"/>
        <end position="242"/>
    </location>
</feature>
<evidence type="ECO:0000256" key="5">
    <source>
        <dbReference type="ARBA" id="ARBA00022741"/>
    </source>
</evidence>
<dbReference type="GO" id="GO:0016887">
    <property type="term" value="F:ATP hydrolysis activity"/>
    <property type="evidence" value="ECO:0007669"/>
    <property type="project" value="InterPro"/>
</dbReference>
<dbReference type="GO" id="GO:0005524">
    <property type="term" value="F:ATP binding"/>
    <property type="evidence" value="ECO:0007669"/>
    <property type="project" value="UniProtKB-KW"/>
</dbReference>
<dbReference type="PANTHER" id="PTHR43790">
    <property type="entry name" value="CARBOHYDRATE TRANSPORT ATP-BINDING PROTEIN MG119-RELATED"/>
    <property type="match status" value="1"/>
</dbReference>
<organism evidence="10 11">
    <name type="scientific">Frisingicoccus caecimuris</name>
    <dbReference type="NCBI Taxonomy" id="1796636"/>
    <lineage>
        <taxon>Bacteria</taxon>
        <taxon>Bacillati</taxon>
        <taxon>Bacillota</taxon>
        <taxon>Clostridia</taxon>
        <taxon>Lachnospirales</taxon>
        <taxon>Lachnospiraceae</taxon>
        <taxon>Frisingicoccus</taxon>
    </lineage>
</organism>
<reference evidence="10 11" key="1">
    <citation type="submission" date="2019-03" db="EMBL/GenBank/DDBJ databases">
        <title>Genomic Encyclopedia of Type Strains, Phase IV (KMG-IV): sequencing the most valuable type-strain genomes for metagenomic binning, comparative biology and taxonomic classification.</title>
        <authorList>
            <person name="Goeker M."/>
        </authorList>
    </citation>
    <scope>NUCLEOTIDE SEQUENCE [LARGE SCALE GENOMIC DNA]</scope>
    <source>
        <strain evidence="10 11">DSM 28559</strain>
    </source>
</reference>
<evidence type="ECO:0000256" key="2">
    <source>
        <dbReference type="ARBA" id="ARBA00022448"/>
    </source>
</evidence>
<comment type="subcellular location">
    <subcellularLocation>
        <location evidence="1">Cell membrane</location>
        <topology evidence="1">Peripheral membrane protein</topology>
    </subcellularLocation>
</comment>
<keyword evidence="2" id="KW-0813">Transport</keyword>
<comment type="caution">
    <text evidence="10">The sequence shown here is derived from an EMBL/GenBank/DDBJ whole genome shotgun (WGS) entry which is preliminary data.</text>
</comment>
<proteinExistence type="predicted"/>
<dbReference type="CDD" id="cd03215">
    <property type="entry name" value="ABC_Carb_Monos_II"/>
    <property type="match status" value="1"/>
</dbReference>
<dbReference type="OrthoDB" id="9771863at2"/>
<evidence type="ECO:0000313" key="10">
    <source>
        <dbReference type="EMBL" id="TCO85054.1"/>
    </source>
</evidence>
<evidence type="ECO:0000313" key="11">
    <source>
        <dbReference type="Proteomes" id="UP000295711"/>
    </source>
</evidence>
<dbReference type="EMBL" id="SLXA01000004">
    <property type="protein sequence ID" value="TCO85054.1"/>
    <property type="molecule type" value="Genomic_DNA"/>
</dbReference>
<dbReference type="InterPro" id="IPR050107">
    <property type="entry name" value="ABC_carbohydrate_import_ATPase"/>
</dbReference>
<dbReference type="PROSITE" id="PS50893">
    <property type="entry name" value="ABC_TRANSPORTER_2"/>
    <property type="match status" value="2"/>
</dbReference>
<dbReference type="Pfam" id="PF00005">
    <property type="entry name" value="ABC_tran"/>
    <property type="match status" value="2"/>
</dbReference>
<dbReference type="PANTHER" id="PTHR43790:SF4">
    <property type="entry name" value="GUANOSINE IMPORT ATP-BINDING PROTEIN NUPO"/>
    <property type="match status" value="1"/>
</dbReference>
<accession>A0A4R2LIN6</accession>
<dbReference type="FunFam" id="3.40.50.300:FF:000127">
    <property type="entry name" value="Ribose import ATP-binding protein RbsA"/>
    <property type="match status" value="1"/>
</dbReference>
<keyword evidence="7" id="KW-1278">Translocase</keyword>
<dbReference type="InterPro" id="IPR003439">
    <property type="entry name" value="ABC_transporter-like_ATP-bd"/>
</dbReference>
<dbReference type="CDD" id="cd03216">
    <property type="entry name" value="ABC_Carb_Monos_I"/>
    <property type="match status" value="1"/>
</dbReference>
<protein>
    <submittedName>
        <fullName evidence="10">Nucleoside ABC transporter ATP-binding protein</fullName>
    </submittedName>
</protein>
<sequence>MEEQKNAAIELRNITKTFGKVVANKNVSLCVNRGEILSILGENGSGKTTLMNMISGIYFPDEGQIFIDGKEAIIASPKDAFDYKIGMIHQHFKLVDVFSATENIVLGFEEEGGYNIRRSAERILAISEQYGFHLDPMKKVYEMSVSEKQMVEIIKVLYRGADILILDEPTAVLTPQETRNLFDILRRMREDGKAIVIITHKLHEVLSLSDRVSVLRKGEYIGTVETAKTNEAELTEMMVGKKVSLNIERSEPENPKERLVVRNVNCRDRNGVQILKDVSFTARSGEILGIAGIAGSGQRELLEAIAGLQALQSGEIFYYDPETGEESNLRDKTPLQIRDMGVRLSFVPEDRLGMGLVGNMDITDNMMLRSYRSGKSVFVKRKPPRDLAQHIIEQLDVVTPSVNTPVRRLSGGNVQKVLVGREIAASPTVLMAAYPVRGLDINSSYLIYNLLNRQKKAGVAVIFVGEDLDVLLELCDRIMVIGSGKITGMVDGRTATKEQIGLLMTKTDGGETHE</sequence>
<dbReference type="RefSeq" id="WP_132090336.1">
    <property type="nucleotide sequence ID" value="NZ_JANKAQ010000004.1"/>
</dbReference>
<dbReference type="Gene3D" id="3.40.50.300">
    <property type="entry name" value="P-loop containing nucleotide triphosphate hydrolases"/>
    <property type="match status" value="2"/>
</dbReference>
<dbReference type="AlphaFoldDB" id="A0A4R2LIN6"/>
<evidence type="ECO:0000256" key="4">
    <source>
        <dbReference type="ARBA" id="ARBA00022737"/>
    </source>
</evidence>
<keyword evidence="5" id="KW-0547">Nucleotide-binding</keyword>
<keyword evidence="6 10" id="KW-0067">ATP-binding</keyword>
<evidence type="ECO:0000256" key="8">
    <source>
        <dbReference type="ARBA" id="ARBA00023136"/>
    </source>
</evidence>
<feature type="domain" description="ABC transporter" evidence="9">
    <location>
        <begin position="259"/>
        <end position="508"/>
    </location>
</feature>
<dbReference type="GO" id="GO:0005886">
    <property type="term" value="C:plasma membrane"/>
    <property type="evidence" value="ECO:0007669"/>
    <property type="project" value="UniProtKB-SubCell"/>
</dbReference>
<keyword evidence="3" id="KW-1003">Cell membrane</keyword>
<dbReference type="SMART" id="SM00382">
    <property type="entry name" value="AAA"/>
    <property type="match status" value="2"/>
</dbReference>
<name>A0A4R2LIN6_9FIRM</name>
<dbReference type="SUPFAM" id="SSF52540">
    <property type="entry name" value="P-loop containing nucleoside triphosphate hydrolases"/>
    <property type="match status" value="2"/>
</dbReference>
<evidence type="ECO:0000259" key="9">
    <source>
        <dbReference type="PROSITE" id="PS50893"/>
    </source>
</evidence>
<evidence type="ECO:0000256" key="6">
    <source>
        <dbReference type="ARBA" id="ARBA00022840"/>
    </source>
</evidence>
<evidence type="ECO:0000256" key="3">
    <source>
        <dbReference type="ARBA" id="ARBA00022475"/>
    </source>
</evidence>
<evidence type="ECO:0000256" key="7">
    <source>
        <dbReference type="ARBA" id="ARBA00022967"/>
    </source>
</evidence>
<keyword evidence="8" id="KW-0472">Membrane</keyword>
<keyword evidence="4" id="KW-0677">Repeat</keyword>
<keyword evidence="11" id="KW-1185">Reference proteome</keyword>